<dbReference type="Proteomes" id="UP000256304">
    <property type="component" value="Unassembled WGS sequence"/>
</dbReference>
<evidence type="ECO:0000313" key="10">
    <source>
        <dbReference type="EMBL" id="REE69581.1"/>
    </source>
</evidence>
<accession>A0A3D9QW38</accession>
<dbReference type="PROSITE" id="PS51257">
    <property type="entry name" value="PROKAR_LIPOPROTEIN"/>
    <property type="match status" value="1"/>
</dbReference>
<dbReference type="AlphaFoldDB" id="A0A3D9QW38"/>
<dbReference type="PANTHER" id="PTHR35789">
    <property type="entry name" value="SPORE GERMINATION PROTEIN B3"/>
    <property type="match status" value="1"/>
</dbReference>
<dbReference type="InterPro" id="IPR038501">
    <property type="entry name" value="Spore_GerAC_C_sf"/>
</dbReference>
<evidence type="ECO:0000256" key="4">
    <source>
        <dbReference type="ARBA" id="ARBA00022729"/>
    </source>
</evidence>
<organism evidence="10 11">
    <name type="scientific">Paenibacillus taihuensis</name>
    <dbReference type="NCBI Taxonomy" id="1156355"/>
    <lineage>
        <taxon>Bacteria</taxon>
        <taxon>Bacillati</taxon>
        <taxon>Bacillota</taxon>
        <taxon>Bacilli</taxon>
        <taxon>Bacillales</taxon>
        <taxon>Paenibacillaceae</taxon>
        <taxon>Paenibacillus</taxon>
    </lineage>
</organism>
<evidence type="ECO:0000313" key="11">
    <source>
        <dbReference type="Proteomes" id="UP000256304"/>
    </source>
</evidence>
<dbReference type="OrthoDB" id="2370124at2"/>
<dbReference type="PANTHER" id="PTHR35789:SF1">
    <property type="entry name" value="SPORE GERMINATION PROTEIN B3"/>
    <property type="match status" value="1"/>
</dbReference>
<reference evidence="10 11" key="1">
    <citation type="submission" date="2018-08" db="EMBL/GenBank/DDBJ databases">
        <title>Genomic Encyclopedia of Type Strains, Phase III (KMG-III): the genomes of soil and plant-associated and newly described type strains.</title>
        <authorList>
            <person name="Whitman W."/>
        </authorList>
    </citation>
    <scope>NUCLEOTIDE SEQUENCE [LARGE SCALE GENOMIC DNA]</scope>
    <source>
        <strain evidence="10 11">CGMCC 1.10966</strain>
    </source>
</reference>
<dbReference type="InterPro" id="IPR057336">
    <property type="entry name" value="GerAC_N"/>
</dbReference>
<gene>
    <name evidence="10" type="ORF">A8990_13346</name>
</gene>
<sequence length="364" mass="40595">MKRGFAALMMCLLLTGCWDQLRLKDQLFVDIVGIDYVGDSKKLKVGYVISSLREASQGGGKPSSVYIEQPGDSLYASVLVANSSIPGSLTVQETRLYLIGTRFAKDEPLKYLDSVGQFVSNPLYASLAVYDGDLSQLLSKKRIKDQTTSDFLTGILASERERGDIPTNKLLRYILGGTDYISDFALNRFVPDQEGARLAGVALFHDGKYTGMNLDIKQTLLSCLMAGTPSRTQAITRKFNGEEYTIRIRNSKNDYHAIYDNKGLREMDISLRLDAKLIESGPYVTHTTSVLKKIEKQLSEKLTKEAEKIIATMQKANCDYFQLGHELAAYHPNLFKGMNWSEAYPKLTINPKIKVTILNTGVLD</sequence>
<evidence type="ECO:0000256" key="5">
    <source>
        <dbReference type="ARBA" id="ARBA00023136"/>
    </source>
</evidence>
<proteinExistence type="inferred from homology"/>
<evidence type="ECO:0000259" key="9">
    <source>
        <dbReference type="Pfam" id="PF25198"/>
    </source>
</evidence>
<dbReference type="Pfam" id="PF25198">
    <property type="entry name" value="Spore_GerAC_N"/>
    <property type="match status" value="1"/>
</dbReference>
<keyword evidence="6" id="KW-0564">Palmitate</keyword>
<dbReference type="Gene3D" id="3.30.300.210">
    <property type="entry name" value="Nutrient germinant receptor protein C, domain 3"/>
    <property type="match status" value="1"/>
</dbReference>
<comment type="caution">
    <text evidence="10">The sequence shown here is derived from an EMBL/GenBank/DDBJ whole genome shotgun (WGS) entry which is preliminary data.</text>
</comment>
<name>A0A3D9QW38_9BACL</name>
<protein>
    <submittedName>
        <fullName evidence="10">Ger(X)C family germination protein</fullName>
    </submittedName>
</protein>
<keyword evidence="5" id="KW-0472">Membrane</keyword>
<evidence type="ECO:0000259" key="8">
    <source>
        <dbReference type="Pfam" id="PF05504"/>
    </source>
</evidence>
<feature type="domain" description="Spore germination GerAC-like C-terminal" evidence="8">
    <location>
        <begin position="200"/>
        <end position="361"/>
    </location>
</feature>
<dbReference type="GO" id="GO:0009847">
    <property type="term" value="P:spore germination"/>
    <property type="evidence" value="ECO:0007669"/>
    <property type="project" value="InterPro"/>
</dbReference>
<evidence type="ECO:0000256" key="7">
    <source>
        <dbReference type="ARBA" id="ARBA00023288"/>
    </source>
</evidence>
<evidence type="ECO:0000256" key="2">
    <source>
        <dbReference type="ARBA" id="ARBA00007886"/>
    </source>
</evidence>
<dbReference type="InterPro" id="IPR046953">
    <property type="entry name" value="Spore_GerAC-like_C"/>
</dbReference>
<comment type="subcellular location">
    <subcellularLocation>
        <location evidence="1">Membrane</location>
        <topology evidence="1">Lipid-anchor</topology>
    </subcellularLocation>
</comment>
<evidence type="ECO:0000256" key="3">
    <source>
        <dbReference type="ARBA" id="ARBA00022544"/>
    </source>
</evidence>
<keyword evidence="3" id="KW-0309">Germination</keyword>
<dbReference type="GO" id="GO:0016020">
    <property type="term" value="C:membrane"/>
    <property type="evidence" value="ECO:0007669"/>
    <property type="project" value="UniProtKB-SubCell"/>
</dbReference>
<evidence type="ECO:0000256" key="6">
    <source>
        <dbReference type="ARBA" id="ARBA00023139"/>
    </source>
</evidence>
<dbReference type="NCBIfam" id="TIGR02887">
    <property type="entry name" value="spore_ger_x_C"/>
    <property type="match status" value="1"/>
</dbReference>
<keyword evidence="11" id="KW-1185">Reference proteome</keyword>
<evidence type="ECO:0000256" key="1">
    <source>
        <dbReference type="ARBA" id="ARBA00004635"/>
    </source>
</evidence>
<keyword evidence="4" id="KW-0732">Signal</keyword>
<dbReference type="Pfam" id="PF05504">
    <property type="entry name" value="Spore_GerAC"/>
    <property type="match status" value="1"/>
</dbReference>
<dbReference type="EMBL" id="QTTN01000033">
    <property type="protein sequence ID" value="REE69581.1"/>
    <property type="molecule type" value="Genomic_DNA"/>
</dbReference>
<dbReference type="InterPro" id="IPR008844">
    <property type="entry name" value="Spore_GerAC-like"/>
</dbReference>
<keyword evidence="7" id="KW-0449">Lipoprotein</keyword>
<dbReference type="RefSeq" id="WP_116191349.1">
    <property type="nucleotide sequence ID" value="NZ_QTTN01000033.1"/>
</dbReference>
<feature type="domain" description="Spore germination protein N-terminal" evidence="9">
    <location>
        <begin position="19"/>
        <end position="174"/>
    </location>
</feature>
<comment type="similarity">
    <text evidence="2">Belongs to the GerABKC lipoprotein family.</text>
</comment>